<organism evidence="1 2">
    <name type="scientific">Trema orientale</name>
    <name type="common">Charcoal tree</name>
    <name type="synonym">Celtis orientalis</name>
    <dbReference type="NCBI Taxonomy" id="63057"/>
    <lineage>
        <taxon>Eukaryota</taxon>
        <taxon>Viridiplantae</taxon>
        <taxon>Streptophyta</taxon>
        <taxon>Embryophyta</taxon>
        <taxon>Tracheophyta</taxon>
        <taxon>Spermatophyta</taxon>
        <taxon>Magnoliopsida</taxon>
        <taxon>eudicotyledons</taxon>
        <taxon>Gunneridae</taxon>
        <taxon>Pentapetalae</taxon>
        <taxon>rosids</taxon>
        <taxon>fabids</taxon>
        <taxon>Rosales</taxon>
        <taxon>Cannabaceae</taxon>
        <taxon>Trema</taxon>
    </lineage>
</organism>
<keyword evidence="2" id="KW-1185">Reference proteome</keyword>
<name>A0A2P5DY73_TREOI</name>
<comment type="caution">
    <text evidence="1">The sequence shown here is derived from an EMBL/GenBank/DDBJ whole genome shotgun (WGS) entry which is preliminary data.</text>
</comment>
<dbReference type="AlphaFoldDB" id="A0A2P5DY73"/>
<accession>A0A2P5DY73</accession>
<proteinExistence type="predicted"/>
<feature type="non-terminal residue" evidence="1">
    <location>
        <position position="1"/>
    </location>
</feature>
<dbReference type="InParanoid" id="A0A2P5DY73"/>
<dbReference type="EMBL" id="JXTC01000242">
    <property type="protein sequence ID" value="PON78248.1"/>
    <property type="molecule type" value="Genomic_DNA"/>
</dbReference>
<reference evidence="2" key="1">
    <citation type="submission" date="2016-06" db="EMBL/GenBank/DDBJ databases">
        <title>Parallel loss of symbiosis genes in relatives of nitrogen-fixing non-legume Parasponia.</title>
        <authorList>
            <person name="Van Velzen R."/>
            <person name="Holmer R."/>
            <person name="Bu F."/>
            <person name="Rutten L."/>
            <person name="Van Zeijl A."/>
            <person name="Liu W."/>
            <person name="Santuari L."/>
            <person name="Cao Q."/>
            <person name="Sharma T."/>
            <person name="Shen D."/>
            <person name="Roswanjaya Y."/>
            <person name="Wardhani T."/>
            <person name="Kalhor M.S."/>
            <person name="Jansen J."/>
            <person name="Van den Hoogen J."/>
            <person name="Gungor B."/>
            <person name="Hartog M."/>
            <person name="Hontelez J."/>
            <person name="Verver J."/>
            <person name="Yang W.-C."/>
            <person name="Schijlen E."/>
            <person name="Repin R."/>
            <person name="Schilthuizen M."/>
            <person name="Schranz E."/>
            <person name="Heidstra R."/>
            <person name="Miyata K."/>
            <person name="Fedorova E."/>
            <person name="Kohlen W."/>
            <person name="Bisseling T."/>
            <person name="Smit S."/>
            <person name="Geurts R."/>
        </authorList>
    </citation>
    <scope>NUCLEOTIDE SEQUENCE [LARGE SCALE GENOMIC DNA]</scope>
    <source>
        <strain evidence="2">cv. RG33-2</strain>
    </source>
</reference>
<evidence type="ECO:0000313" key="2">
    <source>
        <dbReference type="Proteomes" id="UP000237000"/>
    </source>
</evidence>
<sequence>FYSILIEQDISLNKSQKVDQPQLLFAELARKPVLVHWHISIAKNSCKAISTNVHLPNDWKLSLPSSSPSPALYSHMARLEAERGPHLRRVRQWLRDGIRPFLATLCAQI</sequence>
<dbReference type="Proteomes" id="UP000237000">
    <property type="component" value="Unassembled WGS sequence"/>
</dbReference>
<evidence type="ECO:0000313" key="1">
    <source>
        <dbReference type="EMBL" id="PON78248.1"/>
    </source>
</evidence>
<protein>
    <submittedName>
        <fullName evidence="1">Uncharacterized protein</fullName>
    </submittedName>
</protein>
<gene>
    <name evidence="1" type="ORF">TorRG33x02_238420</name>
</gene>